<dbReference type="EMBL" id="JBHMAG010000015">
    <property type="protein sequence ID" value="MFB9754483.1"/>
    <property type="molecule type" value="Genomic_DNA"/>
</dbReference>
<proteinExistence type="predicted"/>
<reference evidence="1 2" key="1">
    <citation type="submission" date="2024-09" db="EMBL/GenBank/DDBJ databases">
        <authorList>
            <person name="Sun Q."/>
            <person name="Mori K."/>
        </authorList>
    </citation>
    <scope>NUCLEOTIDE SEQUENCE [LARGE SCALE GENOMIC DNA]</scope>
    <source>
        <strain evidence="1 2">JCM 12520</strain>
    </source>
</reference>
<dbReference type="CDD" id="cd08547">
    <property type="entry name" value="Type_II_cohesin"/>
    <property type="match status" value="1"/>
</dbReference>
<sequence length="172" mass="18609">MINWKVKEMTGKRALLGLCLLLCIYFVVQQLTAVKVGDPAFSIVPIPDTSKLSEEITINVAANRITDVFGYEVNVDFDGSRLVFSKATSMIPGVSIVPIVKEGRLQFASTKTGKDGGESGDLVLCSLTFRTIAPGKAAFSLASIKLVDSQITQTVYNPKARTYVKISSKESL</sequence>
<dbReference type="Proteomes" id="UP001589619">
    <property type="component" value="Unassembled WGS sequence"/>
</dbReference>
<comment type="caution">
    <text evidence="1">The sequence shown here is derived from an EMBL/GenBank/DDBJ whole genome shotgun (WGS) entry which is preliminary data.</text>
</comment>
<evidence type="ECO:0000313" key="1">
    <source>
        <dbReference type="EMBL" id="MFB9754483.1"/>
    </source>
</evidence>
<protein>
    <submittedName>
        <fullName evidence="1">Cohesin domain-containing protein</fullName>
    </submittedName>
</protein>
<dbReference type="Gene3D" id="2.60.40.680">
    <property type="match status" value="1"/>
</dbReference>
<keyword evidence="2" id="KW-1185">Reference proteome</keyword>
<dbReference type="SUPFAM" id="SSF49384">
    <property type="entry name" value="Carbohydrate-binding domain"/>
    <property type="match status" value="1"/>
</dbReference>
<dbReference type="InterPro" id="IPR008965">
    <property type="entry name" value="CBM2/CBM3_carb-bd_dom_sf"/>
</dbReference>
<evidence type="ECO:0000313" key="2">
    <source>
        <dbReference type="Proteomes" id="UP001589619"/>
    </source>
</evidence>
<name>A0ABV5W1V2_9BACL</name>
<gene>
    <name evidence="1" type="ORF">ACFFNY_23180</name>
</gene>
<accession>A0ABV5W1V2</accession>
<organism evidence="1 2">
    <name type="scientific">Paenibacillus hodogayensis</name>
    <dbReference type="NCBI Taxonomy" id="279208"/>
    <lineage>
        <taxon>Bacteria</taxon>
        <taxon>Bacillati</taxon>
        <taxon>Bacillota</taxon>
        <taxon>Bacilli</taxon>
        <taxon>Bacillales</taxon>
        <taxon>Paenibacillaceae</taxon>
        <taxon>Paenibacillus</taxon>
    </lineage>
</organism>
<dbReference type="RefSeq" id="WP_344916042.1">
    <property type="nucleotide sequence ID" value="NZ_BAAAYO010000018.1"/>
</dbReference>